<dbReference type="EC" id="2.1.2.5" evidence="3"/>
<dbReference type="GO" id="GO:0019557">
    <property type="term" value="P:L-histidine catabolic process to glutamate and formate"/>
    <property type="evidence" value="ECO:0007669"/>
    <property type="project" value="UniProtKB-UniPathway"/>
</dbReference>
<dbReference type="NCBIfam" id="TIGR02024">
    <property type="entry name" value="FtcD"/>
    <property type="match status" value="1"/>
</dbReference>
<dbReference type="GO" id="GO:0030409">
    <property type="term" value="F:glutamate formimidoyltransferase activity"/>
    <property type="evidence" value="ECO:0007669"/>
    <property type="project" value="UniProtKB-EC"/>
</dbReference>
<dbReference type="InterPro" id="IPR022384">
    <property type="entry name" value="FormiminoTrfase_cat_dom_sf"/>
</dbReference>
<evidence type="ECO:0000256" key="6">
    <source>
        <dbReference type="ARBA" id="ARBA00022808"/>
    </source>
</evidence>
<keyword evidence="6" id="KW-0369">Histidine metabolism</keyword>
<evidence type="ECO:0000259" key="9">
    <source>
        <dbReference type="SMART" id="SM01222"/>
    </source>
</evidence>
<dbReference type="GO" id="GO:0019556">
    <property type="term" value="P:L-histidine catabolic process to glutamate and formamide"/>
    <property type="evidence" value="ECO:0007669"/>
    <property type="project" value="UniProtKB-UniPathway"/>
</dbReference>
<dbReference type="InterPro" id="IPR013802">
    <property type="entry name" value="Formiminotransferase_C"/>
</dbReference>
<dbReference type="AlphaFoldDB" id="A0A0G1RGL0"/>
<dbReference type="Proteomes" id="UP000034607">
    <property type="component" value="Unassembled WGS sequence"/>
</dbReference>
<name>A0A0G1RGL0_9BACT</name>
<organism evidence="10 11">
    <name type="scientific">Candidatus Amesbacteria bacterium GW2011_GWA2_47_11</name>
    <dbReference type="NCBI Taxonomy" id="1618357"/>
    <lineage>
        <taxon>Bacteria</taxon>
        <taxon>Candidatus Amesiibacteriota</taxon>
    </lineage>
</organism>
<dbReference type="InterPro" id="IPR004227">
    <property type="entry name" value="Formiminotransferase_cat"/>
</dbReference>
<gene>
    <name evidence="10" type="ORF">UX78_C0008G0023</name>
</gene>
<dbReference type="Gene3D" id="3.30.70.670">
    <property type="entry name" value="Formiminotransferase, C-terminal subdomain"/>
    <property type="match status" value="1"/>
</dbReference>
<evidence type="ECO:0000256" key="1">
    <source>
        <dbReference type="ARBA" id="ARBA00004496"/>
    </source>
</evidence>
<dbReference type="GO" id="GO:0005737">
    <property type="term" value="C:cytoplasm"/>
    <property type="evidence" value="ECO:0007669"/>
    <property type="project" value="UniProtKB-SubCell"/>
</dbReference>
<dbReference type="Pfam" id="PF02971">
    <property type="entry name" value="FTCD"/>
    <property type="match status" value="1"/>
</dbReference>
<keyword evidence="5 10" id="KW-0808">Transferase</keyword>
<feature type="domain" description="Formiminotransferase N-terminal subdomain" evidence="9">
    <location>
        <begin position="3"/>
        <end position="181"/>
    </location>
</feature>
<proteinExistence type="predicted"/>
<keyword evidence="7" id="KW-0290">Folate-binding</keyword>
<sequence>MRKIVECVPNFSEGKRKIVIDKIADAARKVRGARVLDVEWNASHNRSLMTIVGGPEAVFEATWKAIKKATDLIDMRQHRGEHPRIGAVDVVPFVPVSGVSIGECVRLAKKLGQKVAKELKIPVYLYEAAAGRPERVNLADVRKGEYEGLGVEIEAREERRPDYGPAKMHPTAGAMVVGARKYLIAYNVNLDTADVQTAKEIANVIREKSGGLPGVKALGFLVDGKAQISMNLVDFEKTNMDGVYTAIEREAKKRGVEITNSEIYGMIPLEALVKMARDSLQAPDFAAEQVLEKRIYEFE</sequence>
<dbReference type="SMART" id="SM01221">
    <property type="entry name" value="FTCD"/>
    <property type="match status" value="1"/>
</dbReference>
<comment type="pathway">
    <text evidence="2">Amino-acid degradation; L-histidine degradation into L-glutamate; L-glutamate from N-formimidoyl-L-glutamate (transferase route): step 1/1.</text>
</comment>
<dbReference type="PANTHER" id="PTHR12234:SF1">
    <property type="entry name" value="FORMIMINOTRANSFERASE N-TERMINAL SUBDOMAIN-CONTAINING PROTEIN"/>
    <property type="match status" value="1"/>
</dbReference>
<dbReference type="InterPro" id="IPR051623">
    <property type="entry name" value="FTCD"/>
</dbReference>
<comment type="caution">
    <text evidence="10">The sequence shown here is derived from an EMBL/GenBank/DDBJ whole genome shotgun (WGS) entry which is preliminary data.</text>
</comment>
<dbReference type="Gene3D" id="3.30.990.10">
    <property type="entry name" value="Formiminotransferase, N-terminal subdomain"/>
    <property type="match status" value="1"/>
</dbReference>
<dbReference type="InterPro" id="IPR012886">
    <property type="entry name" value="Formiminotransferase_N"/>
</dbReference>
<dbReference type="GO" id="GO:0005542">
    <property type="term" value="F:folic acid binding"/>
    <property type="evidence" value="ECO:0007669"/>
    <property type="project" value="UniProtKB-KW"/>
</dbReference>
<dbReference type="InterPro" id="IPR037070">
    <property type="entry name" value="Formiminotransferase_C_sf"/>
</dbReference>
<dbReference type="EMBL" id="LCNM01000008">
    <property type="protein sequence ID" value="KKU56459.1"/>
    <property type="molecule type" value="Genomic_DNA"/>
</dbReference>
<feature type="domain" description="Formiminotransferase C-terminal subdomain" evidence="8">
    <location>
        <begin position="182"/>
        <end position="294"/>
    </location>
</feature>
<evidence type="ECO:0000313" key="11">
    <source>
        <dbReference type="Proteomes" id="UP000034607"/>
    </source>
</evidence>
<comment type="subcellular location">
    <subcellularLocation>
        <location evidence="1">Cytoplasm</location>
    </subcellularLocation>
</comment>
<evidence type="ECO:0000256" key="5">
    <source>
        <dbReference type="ARBA" id="ARBA00022679"/>
    </source>
</evidence>
<dbReference type="SMART" id="SM01222">
    <property type="entry name" value="FTCD_N"/>
    <property type="match status" value="1"/>
</dbReference>
<keyword evidence="4" id="KW-0963">Cytoplasm</keyword>
<reference evidence="10 11" key="1">
    <citation type="journal article" date="2015" name="Nature">
        <title>rRNA introns, odd ribosomes, and small enigmatic genomes across a large radiation of phyla.</title>
        <authorList>
            <person name="Brown C.T."/>
            <person name="Hug L.A."/>
            <person name="Thomas B.C."/>
            <person name="Sharon I."/>
            <person name="Castelle C.J."/>
            <person name="Singh A."/>
            <person name="Wilkins M.J."/>
            <person name="Williams K.H."/>
            <person name="Banfield J.F."/>
        </authorList>
    </citation>
    <scope>NUCLEOTIDE SEQUENCE [LARGE SCALE GENOMIC DNA]</scope>
</reference>
<evidence type="ECO:0000313" key="10">
    <source>
        <dbReference type="EMBL" id="KKU56459.1"/>
    </source>
</evidence>
<dbReference type="Pfam" id="PF07837">
    <property type="entry name" value="FTCD_N"/>
    <property type="match status" value="1"/>
</dbReference>
<dbReference type="PATRIC" id="fig|1618357.3.peg.475"/>
<dbReference type="InterPro" id="IPR037064">
    <property type="entry name" value="Formiminotransferase_N_sf"/>
</dbReference>
<protein>
    <recommendedName>
        <fullName evidence="3">glutamate formimidoyltransferase</fullName>
        <ecNumber evidence="3">2.1.2.5</ecNumber>
    </recommendedName>
</protein>
<evidence type="ECO:0000256" key="7">
    <source>
        <dbReference type="ARBA" id="ARBA00022954"/>
    </source>
</evidence>
<accession>A0A0G1RGL0</accession>
<dbReference type="PANTHER" id="PTHR12234">
    <property type="entry name" value="FORMIMINOTRANSFERASE-CYCLODEAMINASE"/>
    <property type="match status" value="1"/>
</dbReference>
<dbReference type="SUPFAM" id="SSF55116">
    <property type="entry name" value="Formiminotransferase domain of formiminotransferase-cyclodeaminase"/>
    <property type="match status" value="2"/>
</dbReference>
<evidence type="ECO:0000259" key="8">
    <source>
        <dbReference type="SMART" id="SM01221"/>
    </source>
</evidence>
<evidence type="ECO:0000256" key="3">
    <source>
        <dbReference type="ARBA" id="ARBA00012252"/>
    </source>
</evidence>
<dbReference type="UniPathway" id="UPA00379">
    <property type="reaction ID" value="UER00555"/>
</dbReference>
<evidence type="ECO:0000256" key="2">
    <source>
        <dbReference type="ARBA" id="ARBA00005082"/>
    </source>
</evidence>
<evidence type="ECO:0000256" key="4">
    <source>
        <dbReference type="ARBA" id="ARBA00022490"/>
    </source>
</evidence>